<dbReference type="InterPro" id="IPR013324">
    <property type="entry name" value="RNA_pol_sigma_r3/r4-like"/>
</dbReference>
<evidence type="ECO:0000256" key="1">
    <source>
        <dbReference type="ARBA" id="ARBA00010641"/>
    </source>
</evidence>
<organism evidence="6 7">
    <name type="scientific">Proteiniphilum saccharofermentans</name>
    <dbReference type="NCBI Taxonomy" id="1642647"/>
    <lineage>
        <taxon>Bacteria</taxon>
        <taxon>Pseudomonadati</taxon>
        <taxon>Bacteroidota</taxon>
        <taxon>Bacteroidia</taxon>
        <taxon>Bacteroidales</taxon>
        <taxon>Dysgonomonadaceae</taxon>
        <taxon>Proteiniphilum</taxon>
    </lineage>
</organism>
<evidence type="ECO:0000256" key="4">
    <source>
        <dbReference type="ARBA" id="ARBA00023163"/>
    </source>
</evidence>
<dbReference type="InterPro" id="IPR013325">
    <property type="entry name" value="RNA_pol_sigma_r2"/>
</dbReference>
<dbReference type="Gene3D" id="1.10.10.10">
    <property type="entry name" value="Winged helix-like DNA-binding domain superfamily/Winged helix DNA-binding domain"/>
    <property type="match status" value="1"/>
</dbReference>
<reference evidence="6 7" key="1">
    <citation type="submission" date="2016-08" db="EMBL/GenBank/DDBJ databases">
        <authorList>
            <person name="Seilhamer J.J."/>
        </authorList>
    </citation>
    <scope>NUCLEOTIDE SEQUENCE [LARGE SCALE GENOMIC DNA]</scope>
    <source>
        <strain evidence="6">M3/6</strain>
    </source>
</reference>
<dbReference type="SUPFAM" id="SSF88659">
    <property type="entry name" value="Sigma3 and sigma4 domains of RNA polymerase sigma factors"/>
    <property type="match status" value="1"/>
</dbReference>
<dbReference type="SUPFAM" id="SSF88946">
    <property type="entry name" value="Sigma2 domain of RNA polymerase sigma factors"/>
    <property type="match status" value="1"/>
</dbReference>
<dbReference type="InterPro" id="IPR039425">
    <property type="entry name" value="RNA_pol_sigma-70-like"/>
</dbReference>
<keyword evidence="3" id="KW-0731">Sigma factor</keyword>
<evidence type="ECO:0000259" key="5">
    <source>
        <dbReference type="Pfam" id="PF08281"/>
    </source>
</evidence>
<dbReference type="NCBIfam" id="TIGR02937">
    <property type="entry name" value="sigma70-ECF"/>
    <property type="match status" value="1"/>
</dbReference>
<dbReference type="Proteomes" id="UP000187464">
    <property type="component" value="Chromosome I"/>
</dbReference>
<keyword evidence="7" id="KW-1185">Reference proteome</keyword>
<accession>A0A1R3SYN3</accession>
<dbReference type="GO" id="GO:0003677">
    <property type="term" value="F:DNA binding"/>
    <property type="evidence" value="ECO:0007669"/>
    <property type="project" value="InterPro"/>
</dbReference>
<dbReference type="InterPro" id="IPR036388">
    <property type="entry name" value="WH-like_DNA-bd_sf"/>
</dbReference>
<keyword evidence="2" id="KW-0805">Transcription regulation</keyword>
<dbReference type="KEGG" id="psac:PSM36_2505"/>
<proteinExistence type="inferred from homology"/>
<gene>
    <name evidence="6" type="ORF">PSM36_2505</name>
</gene>
<dbReference type="PANTHER" id="PTHR43133:SF46">
    <property type="entry name" value="RNA POLYMERASE SIGMA-70 FACTOR ECF SUBFAMILY"/>
    <property type="match status" value="1"/>
</dbReference>
<dbReference type="GO" id="GO:0016987">
    <property type="term" value="F:sigma factor activity"/>
    <property type="evidence" value="ECO:0007669"/>
    <property type="project" value="UniProtKB-KW"/>
</dbReference>
<dbReference type="STRING" id="1642647.PSM36_2505"/>
<protein>
    <submittedName>
        <fullName evidence="6">RNA polymerase sigma factor</fullName>
    </submittedName>
</protein>
<dbReference type="EMBL" id="LT605205">
    <property type="protein sequence ID" value="SCD21306.1"/>
    <property type="molecule type" value="Genomic_DNA"/>
</dbReference>
<evidence type="ECO:0000313" key="6">
    <source>
        <dbReference type="EMBL" id="SCD21306.1"/>
    </source>
</evidence>
<evidence type="ECO:0000256" key="3">
    <source>
        <dbReference type="ARBA" id="ARBA00023082"/>
    </source>
</evidence>
<evidence type="ECO:0000256" key="2">
    <source>
        <dbReference type="ARBA" id="ARBA00023015"/>
    </source>
</evidence>
<name>A0A1R3SYN3_9BACT</name>
<dbReference type="PANTHER" id="PTHR43133">
    <property type="entry name" value="RNA POLYMERASE ECF-TYPE SIGMA FACTO"/>
    <property type="match status" value="1"/>
</dbReference>
<dbReference type="CDD" id="cd06171">
    <property type="entry name" value="Sigma70_r4"/>
    <property type="match status" value="1"/>
</dbReference>
<dbReference type="InterPro" id="IPR013249">
    <property type="entry name" value="RNA_pol_sigma70_r4_t2"/>
</dbReference>
<feature type="domain" description="RNA polymerase sigma factor 70 region 4 type 2" evidence="5">
    <location>
        <begin position="180"/>
        <end position="232"/>
    </location>
</feature>
<comment type="similarity">
    <text evidence="1">Belongs to the sigma-70 factor family. ECF subfamily.</text>
</comment>
<dbReference type="AlphaFoldDB" id="A0A1R3SYN3"/>
<dbReference type="GO" id="GO:0006352">
    <property type="term" value="P:DNA-templated transcription initiation"/>
    <property type="evidence" value="ECO:0007669"/>
    <property type="project" value="InterPro"/>
</dbReference>
<sequence length="249" mass="29252">MLFSQNIVTKTHFSLLSCKGFSLYFGNESTKSVLVTHYFVYICTRYACKSHRIMNVSAPDHTSLFTRFKKGDDHAFSFFYQIYINDLYAYGISLGGEKEVVKDTIQDIFLKIYFEEKDFSSIDHLKYFLLKSLKNRLYNIYKSKAVSTTTDISEDVLSFSITTTVLDRIIDEEDRVIIKQQIDDLLSKLTSRQKEAIYLRFMQELEYEEIAEIMDITQHAARKLISRSLKRLRDDEQLLLICLFMLIFS</sequence>
<dbReference type="InterPro" id="IPR014284">
    <property type="entry name" value="RNA_pol_sigma-70_dom"/>
</dbReference>
<dbReference type="Gene3D" id="1.10.1740.10">
    <property type="match status" value="1"/>
</dbReference>
<evidence type="ECO:0000313" key="7">
    <source>
        <dbReference type="Proteomes" id="UP000187464"/>
    </source>
</evidence>
<keyword evidence="4" id="KW-0804">Transcription</keyword>
<dbReference type="Pfam" id="PF08281">
    <property type="entry name" value="Sigma70_r4_2"/>
    <property type="match status" value="1"/>
</dbReference>